<dbReference type="InterPro" id="IPR029044">
    <property type="entry name" value="Nucleotide-diphossugar_trans"/>
</dbReference>
<dbReference type="PANTHER" id="PTHR13617:SF14">
    <property type="entry name" value="PROTEIN ABHD18"/>
    <property type="match status" value="1"/>
</dbReference>
<dbReference type="NCBIfam" id="NF003950">
    <property type="entry name" value="PRK05450.1-3"/>
    <property type="match status" value="1"/>
</dbReference>
<dbReference type="SUPFAM" id="SSF53448">
    <property type="entry name" value="Nucleotide-diphospho-sugar transferases"/>
    <property type="match status" value="1"/>
</dbReference>
<evidence type="ECO:0000313" key="10">
    <source>
        <dbReference type="EMBL" id="RMZ55184.1"/>
    </source>
</evidence>
<keyword evidence="2" id="KW-0808">Transferase</keyword>
<reference evidence="11" key="1">
    <citation type="journal article" date="2018" name="Algal Res.">
        <title>Characterization of plant carbon substrate utilization by Auxenochlorella protothecoides.</title>
        <authorList>
            <person name="Vogler B.W."/>
            <person name="Starkenburg S.R."/>
            <person name="Sudasinghe N."/>
            <person name="Schambach J.Y."/>
            <person name="Rollin J.A."/>
            <person name="Pattathil S."/>
            <person name="Barry A.N."/>
        </authorList>
    </citation>
    <scope>NUCLEOTIDE SEQUENCE [LARGE SCALE GENOMIC DNA]</scope>
    <source>
        <strain evidence="11">UTEX 25</strain>
    </source>
</reference>
<comment type="caution">
    <text evidence="10">The sequence shown here is derived from an EMBL/GenBank/DDBJ whole genome shotgun (WGS) entry which is preliminary data.</text>
</comment>
<accession>A0A3M7KZF2</accession>
<dbReference type="InterPro" id="IPR004528">
    <property type="entry name" value="KdsB"/>
</dbReference>
<evidence type="ECO:0000256" key="3">
    <source>
        <dbReference type="ARBA" id="ARBA00022695"/>
    </source>
</evidence>
<dbReference type="AlphaFoldDB" id="A0A3M7KZF2"/>
<evidence type="ECO:0000313" key="11">
    <source>
        <dbReference type="Proteomes" id="UP000279271"/>
    </source>
</evidence>
<evidence type="ECO:0000256" key="4">
    <source>
        <dbReference type="ARBA" id="ARBA00050198"/>
    </source>
</evidence>
<dbReference type="InterPro" id="IPR019149">
    <property type="entry name" value="ABHD18"/>
</dbReference>
<evidence type="ECO:0000256" key="2">
    <source>
        <dbReference type="ARBA" id="ARBA00022679"/>
    </source>
</evidence>
<comment type="pathway">
    <text evidence="5">Nucleotide-sugar biosynthesis; CMP-3-deoxy-D-manno-octulosonate biosynthesis; CMP-3-deoxy-D-manno-octulosonate from 3-deoxy-D-manno-octulosonate and CTP: step 1/1.</text>
</comment>
<dbReference type="Gene3D" id="3.40.50.1820">
    <property type="entry name" value="alpha/beta hydrolase"/>
    <property type="match status" value="1"/>
</dbReference>
<organism evidence="10 11">
    <name type="scientific">Auxenochlorella protothecoides</name>
    <name type="common">Green microalga</name>
    <name type="synonym">Chlorella protothecoides</name>
    <dbReference type="NCBI Taxonomy" id="3075"/>
    <lineage>
        <taxon>Eukaryota</taxon>
        <taxon>Viridiplantae</taxon>
        <taxon>Chlorophyta</taxon>
        <taxon>core chlorophytes</taxon>
        <taxon>Trebouxiophyceae</taxon>
        <taxon>Chlorellales</taxon>
        <taxon>Chlorellaceae</taxon>
        <taxon>Auxenochlorella</taxon>
    </lineage>
</organism>
<feature type="region of interest" description="Disordered" evidence="9">
    <location>
        <begin position="299"/>
        <end position="343"/>
    </location>
</feature>
<dbReference type="EC" id="2.7.7.38" evidence="7"/>
<dbReference type="Gene3D" id="3.90.550.10">
    <property type="entry name" value="Spore Coat Polysaccharide Biosynthesis Protein SpsA, Chain A"/>
    <property type="match status" value="1"/>
</dbReference>
<evidence type="ECO:0000256" key="7">
    <source>
        <dbReference type="ARBA" id="ARBA00066873"/>
    </source>
</evidence>
<dbReference type="EMBL" id="QOKY01000169">
    <property type="protein sequence ID" value="RMZ55184.1"/>
    <property type="molecule type" value="Genomic_DNA"/>
</dbReference>
<dbReference type="NCBIfam" id="NF003952">
    <property type="entry name" value="PRK05450.1-5"/>
    <property type="match status" value="1"/>
</dbReference>
<sequence>PKGVIYSIAERTGKLVDLTYSSLVHQLGLTPPFFKEGLGQLDVVDFHNDLVTLRDWLPTALDDPDRRLDWVQTDAGRVGSRQYRVYRASFESPVARDSRAAHALPAESRTAHALWIAPDPLPGQAPGPCTLQLAATGDHGFARRTRLGLPLVEKGIGTIALESPYYGLRKPAQQRGAKLARVSDLLLLGRATIEEGALLLDWLRRQGHGRLGVGGLSMGGVHASMVAGMYPGAVALTPLLAPRSAASAYCTGALRHATAWPRLAAEAEGRGPEVREQLARAGRATDALRAARYLLDETDGETARTGVPAGTAPGRAAEARGSEATGTPGTEVPSPPGTADGGVWAGVGGLAERLLKWVAMLERREEHAAAVALLAQVLEAFTDVSRFPRRAGKGGEAAIVVGATEDAYVCREAVLDLHHFLEGSEVRWVPGGHVSSFLLHQEAFRSAIADSLARLPAPSLDLHSVTPIEEFQPDSEMAETVSCRSEKQASRLGGRDVLAALVGILPARYDSSRFPGKPLIPLLGKPMILHTYDQACKATTLDAVVVATDDERIASVCRAHGAQVVMTRPDCPNGTERCEEAVQALGKQYDIVINIQGDEPLIDPGTIDAVVTALQDSPDAVYSTAATPLATDEVALRQRVKVATDAQGYAIYFSRGVLPHNKDGVVRSYPPPWTDKPYLLHLGLQCYDRAFLSKYCKMPATPLMAMEDLEQLKVLENGYKMKVVEVSHSAHGVDVPEDVASIERLLTAQASAVGAVAVAVRQA</sequence>
<feature type="non-terminal residue" evidence="10">
    <location>
        <position position="1"/>
    </location>
</feature>
<name>A0A3M7KZF2_AUXPR</name>
<dbReference type="CDD" id="cd02517">
    <property type="entry name" value="CMP-KDO-Synthetase"/>
    <property type="match status" value="1"/>
</dbReference>
<dbReference type="GO" id="GO:0016020">
    <property type="term" value="C:membrane"/>
    <property type="evidence" value="ECO:0007669"/>
    <property type="project" value="UniProtKB-SubCell"/>
</dbReference>
<dbReference type="GO" id="GO:1901137">
    <property type="term" value="P:carbohydrate derivative biosynthetic process"/>
    <property type="evidence" value="ECO:0007669"/>
    <property type="project" value="UniProtKB-ARBA"/>
</dbReference>
<gene>
    <name evidence="10" type="ORF">APUTEX25_005462</name>
</gene>
<dbReference type="InterPro" id="IPR003329">
    <property type="entry name" value="Cytidylyl_trans"/>
</dbReference>
<evidence type="ECO:0000256" key="8">
    <source>
        <dbReference type="ARBA" id="ARBA00082857"/>
    </source>
</evidence>
<dbReference type="FunFam" id="3.90.550.10:FF:000011">
    <property type="entry name" value="3-deoxy-manno-octulosonate cytidylyltransferase"/>
    <property type="match status" value="1"/>
</dbReference>
<dbReference type="InterPro" id="IPR029058">
    <property type="entry name" value="AB_hydrolase_fold"/>
</dbReference>
<evidence type="ECO:0000256" key="6">
    <source>
        <dbReference type="ARBA" id="ARBA00060845"/>
    </source>
</evidence>
<evidence type="ECO:0000256" key="1">
    <source>
        <dbReference type="ARBA" id="ARBA00004370"/>
    </source>
</evidence>
<dbReference type="GO" id="GO:0008690">
    <property type="term" value="F:3-deoxy-manno-octulosonate cytidylyltransferase activity"/>
    <property type="evidence" value="ECO:0007669"/>
    <property type="project" value="UniProtKB-EC"/>
</dbReference>
<dbReference type="PANTHER" id="PTHR13617">
    <property type="entry name" value="PROTEIN ABHD18"/>
    <property type="match status" value="1"/>
</dbReference>
<comment type="catalytic activity">
    <reaction evidence="4">
        <text>3-deoxy-alpha-D-manno-oct-2-ulosonate + CTP = CMP-3-deoxy-beta-D-manno-octulosonate + diphosphate</text>
        <dbReference type="Rhea" id="RHEA:23448"/>
        <dbReference type="ChEBI" id="CHEBI:33019"/>
        <dbReference type="ChEBI" id="CHEBI:37563"/>
        <dbReference type="ChEBI" id="CHEBI:85986"/>
        <dbReference type="ChEBI" id="CHEBI:85987"/>
        <dbReference type="EC" id="2.7.7.38"/>
    </reaction>
</comment>
<dbReference type="Pfam" id="PF09752">
    <property type="entry name" value="ABHD18"/>
    <property type="match status" value="1"/>
</dbReference>
<dbReference type="SUPFAM" id="SSF53474">
    <property type="entry name" value="alpha/beta-Hydrolases"/>
    <property type="match status" value="1"/>
</dbReference>
<dbReference type="HAMAP" id="MF_00057">
    <property type="entry name" value="KdsB"/>
    <property type="match status" value="1"/>
</dbReference>
<keyword evidence="3" id="KW-0548">Nucleotidyltransferase</keyword>
<comment type="similarity">
    <text evidence="6">Belongs to the KdsB family.</text>
</comment>
<dbReference type="Proteomes" id="UP000279271">
    <property type="component" value="Unassembled WGS sequence"/>
</dbReference>
<protein>
    <recommendedName>
        <fullName evidence="7">3-deoxy-manno-octulosonate cytidylyltransferase</fullName>
        <ecNumber evidence="7">2.7.7.38</ecNumber>
    </recommendedName>
    <alternativeName>
        <fullName evidence="8">CMP-2-keto-3-deoxyoctulosonic acid synthase</fullName>
    </alternativeName>
</protein>
<comment type="subcellular location">
    <subcellularLocation>
        <location evidence="1">Membrane</location>
    </subcellularLocation>
</comment>
<dbReference type="GO" id="GO:0005737">
    <property type="term" value="C:cytoplasm"/>
    <property type="evidence" value="ECO:0007669"/>
    <property type="project" value="UniProtKB-ARBA"/>
</dbReference>
<dbReference type="Pfam" id="PF02348">
    <property type="entry name" value="CTP_transf_3"/>
    <property type="match status" value="1"/>
</dbReference>
<dbReference type="GO" id="GO:0044281">
    <property type="term" value="P:small molecule metabolic process"/>
    <property type="evidence" value="ECO:0007669"/>
    <property type="project" value="UniProtKB-ARBA"/>
</dbReference>
<evidence type="ECO:0000256" key="9">
    <source>
        <dbReference type="SAM" id="MobiDB-lite"/>
    </source>
</evidence>
<proteinExistence type="inferred from homology"/>
<dbReference type="NCBIfam" id="TIGR00466">
    <property type="entry name" value="kdsB"/>
    <property type="match status" value="1"/>
</dbReference>
<evidence type="ECO:0000256" key="5">
    <source>
        <dbReference type="ARBA" id="ARBA00060624"/>
    </source>
</evidence>